<evidence type="ECO:0000313" key="2">
    <source>
        <dbReference type="EMBL" id="GBP97542.1"/>
    </source>
</evidence>
<keyword evidence="3" id="KW-1185">Reference proteome</keyword>
<sequence length="75" mass="8324">MRKRAARSPRGRGGAAVAPHPPDSDLFSISRDSHLITPSGDKVARRVYLRLEPQIGRTISLKNGSFLEFFPFEMG</sequence>
<evidence type="ECO:0000313" key="3">
    <source>
        <dbReference type="Proteomes" id="UP000299102"/>
    </source>
</evidence>
<reference evidence="2 3" key="1">
    <citation type="journal article" date="2019" name="Commun. Biol.">
        <title>The bagworm genome reveals a unique fibroin gene that provides high tensile strength.</title>
        <authorList>
            <person name="Kono N."/>
            <person name="Nakamura H."/>
            <person name="Ohtoshi R."/>
            <person name="Tomita M."/>
            <person name="Numata K."/>
            <person name="Arakawa K."/>
        </authorList>
    </citation>
    <scope>NUCLEOTIDE SEQUENCE [LARGE SCALE GENOMIC DNA]</scope>
</reference>
<feature type="compositionally biased region" description="Basic residues" evidence="1">
    <location>
        <begin position="1"/>
        <end position="10"/>
    </location>
</feature>
<organism evidence="2 3">
    <name type="scientific">Eumeta variegata</name>
    <name type="common">Bagworm moth</name>
    <name type="synonym">Eumeta japonica</name>
    <dbReference type="NCBI Taxonomy" id="151549"/>
    <lineage>
        <taxon>Eukaryota</taxon>
        <taxon>Metazoa</taxon>
        <taxon>Ecdysozoa</taxon>
        <taxon>Arthropoda</taxon>
        <taxon>Hexapoda</taxon>
        <taxon>Insecta</taxon>
        <taxon>Pterygota</taxon>
        <taxon>Neoptera</taxon>
        <taxon>Endopterygota</taxon>
        <taxon>Lepidoptera</taxon>
        <taxon>Glossata</taxon>
        <taxon>Ditrysia</taxon>
        <taxon>Tineoidea</taxon>
        <taxon>Psychidae</taxon>
        <taxon>Oiketicinae</taxon>
        <taxon>Eumeta</taxon>
    </lineage>
</organism>
<proteinExistence type="predicted"/>
<protein>
    <submittedName>
        <fullName evidence="2">Uncharacterized protein</fullName>
    </submittedName>
</protein>
<feature type="region of interest" description="Disordered" evidence="1">
    <location>
        <begin position="1"/>
        <end position="25"/>
    </location>
</feature>
<accession>A0A4C2ACJ3</accession>
<comment type="caution">
    <text evidence="2">The sequence shown here is derived from an EMBL/GenBank/DDBJ whole genome shotgun (WGS) entry which is preliminary data.</text>
</comment>
<dbReference type="Proteomes" id="UP000299102">
    <property type="component" value="Unassembled WGS sequence"/>
</dbReference>
<dbReference type="EMBL" id="BGZK01002952">
    <property type="protein sequence ID" value="GBP97542.1"/>
    <property type="molecule type" value="Genomic_DNA"/>
</dbReference>
<gene>
    <name evidence="2" type="ORF">EVAR_71188_1</name>
</gene>
<name>A0A4C2ACJ3_EUMVA</name>
<dbReference type="AlphaFoldDB" id="A0A4C2ACJ3"/>
<evidence type="ECO:0000256" key="1">
    <source>
        <dbReference type="SAM" id="MobiDB-lite"/>
    </source>
</evidence>
<feature type="non-terminal residue" evidence="2">
    <location>
        <position position="75"/>
    </location>
</feature>